<evidence type="ECO:0000313" key="3">
    <source>
        <dbReference type="Proteomes" id="UP000182761"/>
    </source>
</evidence>
<reference evidence="2 3" key="1">
    <citation type="submission" date="2016-01" db="EMBL/GenBank/DDBJ databases">
        <authorList>
            <person name="McClelland M."/>
            <person name="Jain A."/>
            <person name="Saraogi P."/>
            <person name="Mendelson R."/>
            <person name="Westerman R."/>
            <person name="SanMiguel P."/>
            <person name="Csonka L."/>
        </authorList>
    </citation>
    <scope>NUCLEOTIDE SEQUENCE [LARGE SCALE GENOMIC DNA]</scope>
    <source>
        <strain evidence="2 3">R-53146</strain>
    </source>
</reference>
<dbReference type="STRING" id="1586267.GCA_001418685_01853"/>
<proteinExistence type="predicted"/>
<dbReference type="AlphaFoldDB" id="A0A0X3ASC5"/>
<feature type="coiled-coil region" evidence="1">
    <location>
        <begin position="58"/>
        <end position="128"/>
    </location>
</feature>
<keyword evidence="1" id="KW-0175">Coiled coil</keyword>
<protein>
    <recommendedName>
        <fullName evidence="4">Phage minor structural protein GP20</fullName>
    </recommendedName>
</protein>
<keyword evidence="3" id="KW-1185">Reference proteome</keyword>
<accession>A0A0X3ASC5</accession>
<name>A0A0X3ASC5_9FLAO</name>
<gene>
    <name evidence="2" type="ORF">Ga0061079_11359</name>
</gene>
<sequence>MKEKIMTSLKTKYKNLGFSDKAFNGVVDYLVHNVTKEQDIENATSGVEGLLKTFQGEVDTVRQEKSILQKKLTELEIEKNKPKSGIESDTQQVPNWFLEYKEKNEKLISSLSEQNKKLIEEQHKEKRAQIISKYVKDMDIPEWRMIGVKIDDNMQEEQIKQLLSTIKQSTINAGVPEKREGIQVSDASIPTQYGKDFAASMPDKTN</sequence>
<evidence type="ECO:0008006" key="4">
    <source>
        <dbReference type="Google" id="ProtNLM"/>
    </source>
</evidence>
<evidence type="ECO:0000256" key="1">
    <source>
        <dbReference type="SAM" id="Coils"/>
    </source>
</evidence>
<dbReference type="EMBL" id="FCOR01000013">
    <property type="protein sequence ID" value="CVK16985.1"/>
    <property type="molecule type" value="Genomic_DNA"/>
</dbReference>
<organism evidence="2 3">
    <name type="scientific">Apibacter mensalis</name>
    <dbReference type="NCBI Taxonomy" id="1586267"/>
    <lineage>
        <taxon>Bacteria</taxon>
        <taxon>Pseudomonadati</taxon>
        <taxon>Bacteroidota</taxon>
        <taxon>Flavobacteriia</taxon>
        <taxon>Flavobacteriales</taxon>
        <taxon>Weeksellaceae</taxon>
        <taxon>Apibacter</taxon>
    </lineage>
</organism>
<dbReference type="Proteomes" id="UP000182761">
    <property type="component" value="Unassembled WGS sequence"/>
</dbReference>
<evidence type="ECO:0000313" key="2">
    <source>
        <dbReference type="EMBL" id="CVK16985.1"/>
    </source>
</evidence>